<accession>A0A0J7NNM3</accession>
<sequence>MTEVLLPSGKDATPFLMEVDGPGTSGERKVQEWRDIEPAKGSRKMERISNIPRNGPTQEELDLDSTITARINKLLAEKERLKKGAGIAPDPLEKGKKNTPPPPKKTLNSPLQPQHSLPRLKERERRTGKE</sequence>
<dbReference type="EMBL" id="LBMM01003001">
    <property type="protein sequence ID" value="KMQ94085.1"/>
    <property type="molecule type" value="Genomic_DNA"/>
</dbReference>
<dbReference type="AlphaFoldDB" id="A0A0J7NNM3"/>
<gene>
    <name evidence="2" type="ORF">RF55_5775</name>
</gene>
<dbReference type="PaxDb" id="67767-A0A0J7NNM3"/>
<organism evidence="2 3">
    <name type="scientific">Lasius niger</name>
    <name type="common">Black garden ant</name>
    <dbReference type="NCBI Taxonomy" id="67767"/>
    <lineage>
        <taxon>Eukaryota</taxon>
        <taxon>Metazoa</taxon>
        <taxon>Ecdysozoa</taxon>
        <taxon>Arthropoda</taxon>
        <taxon>Hexapoda</taxon>
        <taxon>Insecta</taxon>
        <taxon>Pterygota</taxon>
        <taxon>Neoptera</taxon>
        <taxon>Endopterygota</taxon>
        <taxon>Hymenoptera</taxon>
        <taxon>Apocrita</taxon>
        <taxon>Aculeata</taxon>
        <taxon>Formicoidea</taxon>
        <taxon>Formicidae</taxon>
        <taxon>Formicinae</taxon>
        <taxon>Lasius</taxon>
        <taxon>Lasius</taxon>
    </lineage>
</organism>
<keyword evidence="3" id="KW-1185">Reference proteome</keyword>
<evidence type="ECO:0000313" key="2">
    <source>
        <dbReference type="EMBL" id="KMQ94085.1"/>
    </source>
</evidence>
<dbReference type="Proteomes" id="UP000036403">
    <property type="component" value="Unassembled WGS sequence"/>
</dbReference>
<feature type="region of interest" description="Disordered" evidence="1">
    <location>
        <begin position="78"/>
        <end position="130"/>
    </location>
</feature>
<evidence type="ECO:0000313" key="3">
    <source>
        <dbReference type="Proteomes" id="UP000036403"/>
    </source>
</evidence>
<comment type="caution">
    <text evidence="2">The sequence shown here is derived from an EMBL/GenBank/DDBJ whole genome shotgun (WGS) entry which is preliminary data.</text>
</comment>
<evidence type="ECO:0000256" key="1">
    <source>
        <dbReference type="SAM" id="MobiDB-lite"/>
    </source>
</evidence>
<reference evidence="2 3" key="1">
    <citation type="submission" date="2015-04" db="EMBL/GenBank/DDBJ databases">
        <title>Lasius niger genome sequencing.</title>
        <authorList>
            <person name="Konorov E.A."/>
            <person name="Nikitin M.A."/>
            <person name="Kirill M.V."/>
            <person name="Chang P."/>
        </authorList>
    </citation>
    <scope>NUCLEOTIDE SEQUENCE [LARGE SCALE GENOMIC DNA]</scope>
    <source>
        <tissue evidence="2">Whole</tissue>
    </source>
</reference>
<feature type="compositionally biased region" description="Basic and acidic residues" evidence="1">
    <location>
        <begin position="119"/>
        <end position="130"/>
    </location>
</feature>
<feature type="compositionally biased region" description="Basic and acidic residues" evidence="1">
    <location>
        <begin position="26"/>
        <end position="47"/>
    </location>
</feature>
<protein>
    <submittedName>
        <fullName evidence="2">Bifunctional p-450/nadph-p450 reductase</fullName>
    </submittedName>
</protein>
<feature type="region of interest" description="Disordered" evidence="1">
    <location>
        <begin position="1"/>
        <end position="64"/>
    </location>
</feature>
<proteinExistence type="predicted"/>
<name>A0A0J7NNM3_LASNI</name>